<keyword evidence="3" id="KW-1185">Reference proteome</keyword>
<dbReference type="AlphaFoldDB" id="A0A9W4M976"/>
<dbReference type="Pfam" id="PF00089">
    <property type="entry name" value="Trypsin"/>
    <property type="match status" value="1"/>
</dbReference>
<proteinExistence type="predicted"/>
<protein>
    <submittedName>
        <fullName evidence="2">V8-like Glu-specific endopeptidase</fullName>
    </submittedName>
</protein>
<evidence type="ECO:0000313" key="2">
    <source>
        <dbReference type="EMBL" id="CAG7638876.1"/>
    </source>
</evidence>
<dbReference type="PROSITE" id="PS00134">
    <property type="entry name" value="TRYPSIN_HIS"/>
    <property type="match status" value="1"/>
</dbReference>
<evidence type="ECO:0000259" key="1">
    <source>
        <dbReference type="Pfam" id="PF00089"/>
    </source>
</evidence>
<dbReference type="InterPro" id="IPR018114">
    <property type="entry name" value="TRYPSIN_HIS"/>
</dbReference>
<dbReference type="InterPro" id="IPR043504">
    <property type="entry name" value="Peptidase_S1_PA_chymotrypsin"/>
</dbReference>
<dbReference type="GO" id="GO:0006508">
    <property type="term" value="P:proteolysis"/>
    <property type="evidence" value="ECO:0007669"/>
    <property type="project" value="InterPro"/>
</dbReference>
<gene>
    <name evidence="2" type="ORF">SBRY_30271</name>
</gene>
<dbReference type="Gene3D" id="2.40.10.10">
    <property type="entry name" value="Trypsin-like serine proteases"/>
    <property type="match status" value="2"/>
</dbReference>
<accession>A0A9W4M976</accession>
<evidence type="ECO:0000313" key="3">
    <source>
        <dbReference type="Proteomes" id="UP001153328"/>
    </source>
</evidence>
<organism evidence="2 3">
    <name type="scientific">Actinacidiphila bryophytorum</name>
    <dbReference type="NCBI Taxonomy" id="1436133"/>
    <lineage>
        <taxon>Bacteria</taxon>
        <taxon>Bacillati</taxon>
        <taxon>Actinomycetota</taxon>
        <taxon>Actinomycetes</taxon>
        <taxon>Kitasatosporales</taxon>
        <taxon>Streptomycetaceae</taxon>
        <taxon>Actinacidiphila</taxon>
    </lineage>
</organism>
<name>A0A9W4M976_9ACTN</name>
<dbReference type="EMBL" id="CAJVAX010000017">
    <property type="protein sequence ID" value="CAG7638876.1"/>
    <property type="molecule type" value="Genomic_DNA"/>
</dbReference>
<reference evidence="2" key="1">
    <citation type="submission" date="2021-06" db="EMBL/GenBank/DDBJ databases">
        <authorList>
            <person name="Arsene-Ploetze F."/>
        </authorList>
    </citation>
    <scope>NUCLEOTIDE SEQUENCE</scope>
    <source>
        <strain evidence="2">SBRY1</strain>
    </source>
</reference>
<dbReference type="InterPro" id="IPR001254">
    <property type="entry name" value="Trypsin_dom"/>
</dbReference>
<dbReference type="SUPFAM" id="SSF50494">
    <property type="entry name" value="Trypsin-like serine proteases"/>
    <property type="match status" value="1"/>
</dbReference>
<dbReference type="Proteomes" id="UP001153328">
    <property type="component" value="Unassembled WGS sequence"/>
</dbReference>
<feature type="domain" description="Peptidase S1" evidence="1">
    <location>
        <begin position="102"/>
        <end position="270"/>
    </location>
</feature>
<dbReference type="GO" id="GO:0004252">
    <property type="term" value="F:serine-type endopeptidase activity"/>
    <property type="evidence" value="ECO:0007669"/>
    <property type="project" value="InterPro"/>
</dbReference>
<dbReference type="InterPro" id="IPR009003">
    <property type="entry name" value="Peptidase_S1_PA"/>
</dbReference>
<sequence>MRPVLRGRLLPPVCAALLVLLAVLWPVHGGAPAAPRWTAQAAARFWTPERMAGAMPALPVPGGGTVRGAGPAAGSAAPGPPDTAVPFAGVPTVGVLFSVGDDLAAHYCTASVVHSPGRDLLLTAAHCEPGSDIGFVPQYRAGAGRQPYGIWAVGEVFTDPRWVPDDDDASDYDVAFARVRQDRDGRRIEDVTGANRLARTPGYRNRVTVVGYPRLGSDPADRAVTCTTTTERLDERHQLRLACGGFPSGTSGSPWLLARGTSGTGGTSGARSSSSRSGAGTVVGLIGGLDGGGPDDRISYSPLFSDAVLALYRTATASGA</sequence>
<comment type="caution">
    <text evidence="2">The sequence shown here is derived from an EMBL/GenBank/DDBJ whole genome shotgun (WGS) entry which is preliminary data.</text>
</comment>